<protein>
    <submittedName>
        <fullName evidence="1">Integrase</fullName>
    </submittedName>
</protein>
<comment type="caution">
    <text evidence="1">The sequence shown here is derived from an EMBL/GenBank/DDBJ whole genome shotgun (WGS) entry which is preliminary data.</text>
</comment>
<reference evidence="1 2" key="1">
    <citation type="submission" date="2022-10" db="EMBL/GenBank/DDBJ databases">
        <authorList>
            <person name="Xie J."/>
            <person name="Shen N."/>
        </authorList>
    </citation>
    <scope>NUCLEOTIDE SEQUENCE [LARGE SCALE GENOMIC DNA]</scope>
    <source>
        <strain evidence="1 2">DSM 41681</strain>
    </source>
</reference>
<dbReference type="RefSeq" id="WP_324771009.1">
    <property type="nucleotide sequence ID" value="NZ_BAAATS010000028.1"/>
</dbReference>
<accession>A0ABU6CF39</accession>
<organism evidence="1 2">
    <name type="scientific">Streptomyces kunmingensis</name>
    <dbReference type="NCBI Taxonomy" id="68225"/>
    <lineage>
        <taxon>Bacteria</taxon>
        <taxon>Bacillati</taxon>
        <taxon>Actinomycetota</taxon>
        <taxon>Actinomycetes</taxon>
        <taxon>Kitasatosporales</taxon>
        <taxon>Streptomycetaceae</taxon>
        <taxon>Streptomyces</taxon>
    </lineage>
</organism>
<proteinExistence type="predicted"/>
<name>A0ABU6CF39_9ACTN</name>
<keyword evidence="2" id="KW-1185">Reference proteome</keyword>
<dbReference type="Proteomes" id="UP001352223">
    <property type="component" value="Unassembled WGS sequence"/>
</dbReference>
<sequence>MTQPLPQQRRSSLFRDDEPVLQGRALLPDASGPVFGDLEVWDFTTSLKRPANVHVSGWKVCFSSELEDPYWNLLAREFFMALSNPHHPAVLRRGVVLGTPADPQTLIQLASRLRTLARWGHKNGLAPQSGSWTADDLRQRIRDLAADGTAKATVAGHVTALKTLAMVEPALSLPWPAGDPWPGQSARAVVDLTATAEISTPVVPPEAWFPLIRAAWAYIHTFAPDILRADQRLRELRTVAEPSVKGADSRLRAWLADPRNNVPVHAASVEGQAPRVNWHLMTLLLGYEGHRDTMLTNKPSRTSTGRRALIENAVATGRFTPHALTGELVQVTRQDGSTGPWHPGIGPRALIELKTALRDAAFSLVVGLSMMRDSEIHEILRESVVEHYSTPAIASTEIKGTADRPGEHWWIADPVAEALAVAEAVSSHPDRVFAPVHITGPDGTIDGVKMLESFVAIVNAGCRWSGLDEIPPAYIRPHMFRRTMAMLTDQFPGSEIATGIQLKHLATRALANASTRGYAASDKNWARYLQTALDSAKFRKIKDLYQRHTAGEEIGFGGGADRVKDAFDKITATVKARNGDARTADSLLHSARIHVRFGALNHCTADHANPVGAVCLDNAVVPEGHVGPLHERCRPDRCGNSMITSDHLPFYNSHGRRQLEIINNPRIPTVRRELAERELDTTNRVLAMAKGAHP</sequence>
<evidence type="ECO:0000313" key="2">
    <source>
        <dbReference type="Proteomes" id="UP001352223"/>
    </source>
</evidence>
<gene>
    <name evidence="1" type="ORF">OKJ48_24075</name>
</gene>
<dbReference type="EMBL" id="JAOZYB010000223">
    <property type="protein sequence ID" value="MEB3963296.1"/>
    <property type="molecule type" value="Genomic_DNA"/>
</dbReference>
<evidence type="ECO:0000313" key="1">
    <source>
        <dbReference type="EMBL" id="MEB3963296.1"/>
    </source>
</evidence>